<dbReference type="InterPro" id="IPR005502">
    <property type="entry name" value="Ribosyl_crysJ1"/>
</dbReference>
<gene>
    <name evidence="1" type="ORF">MNB_SUP05-10-453</name>
</gene>
<evidence type="ECO:0000313" key="1">
    <source>
        <dbReference type="EMBL" id="SFV76191.1"/>
    </source>
</evidence>
<evidence type="ECO:0008006" key="2">
    <source>
        <dbReference type="Google" id="ProtNLM"/>
    </source>
</evidence>
<dbReference type="Gene3D" id="1.10.4080.10">
    <property type="entry name" value="ADP-ribosylation/Crystallin J1"/>
    <property type="match status" value="1"/>
</dbReference>
<reference evidence="1" key="1">
    <citation type="submission" date="2016-10" db="EMBL/GenBank/DDBJ databases">
        <authorList>
            <person name="de Groot N.N."/>
        </authorList>
    </citation>
    <scope>NUCLEOTIDE SEQUENCE</scope>
</reference>
<dbReference type="EMBL" id="FPHQ01000070">
    <property type="protein sequence ID" value="SFV76191.1"/>
    <property type="molecule type" value="Genomic_DNA"/>
</dbReference>
<dbReference type="AlphaFoldDB" id="A0A1W1D6E3"/>
<protein>
    <recommendedName>
        <fullName evidence="2">ADP-ribosylglycohydrolase</fullName>
    </recommendedName>
</protein>
<dbReference type="Pfam" id="PF03747">
    <property type="entry name" value="ADP_ribosyl_GH"/>
    <property type="match status" value="1"/>
</dbReference>
<dbReference type="SUPFAM" id="SSF101478">
    <property type="entry name" value="ADP-ribosylglycohydrolase"/>
    <property type="match status" value="1"/>
</dbReference>
<accession>A0A1W1D6E3</accession>
<dbReference type="InterPro" id="IPR036705">
    <property type="entry name" value="Ribosyl_crysJ1_sf"/>
</dbReference>
<organism evidence="1">
    <name type="scientific">hydrothermal vent metagenome</name>
    <dbReference type="NCBI Taxonomy" id="652676"/>
    <lineage>
        <taxon>unclassified sequences</taxon>
        <taxon>metagenomes</taxon>
        <taxon>ecological metagenomes</taxon>
    </lineage>
</organism>
<sequence>MTKNYTENLFVGLYAGDKNGGPTQMASQLADSLEQKGGFDIDDIGRRYLNWHKRDGYDAGPTAGRAFQLVSKGMSFTKASEQVDYELAGRTAGCNPAHRATPLAMLDVSDKELIDITIQEAKLTHWHPLAADVSVATVLLCRKLWKGEGWHAAIASTRKGRMVETQRALESQHISDLNGNGYAPNVLAAAMYFLSNSNSISEAIERSIDFAGPANYCPVLVGTIGAAKWSNN</sequence>
<proteinExistence type="predicted"/>
<name>A0A1W1D6E3_9ZZZZ</name>